<dbReference type="Proteomes" id="UP000249682">
    <property type="component" value="Chromosome"/>
</dbReference>
<reference evidence="1 2" key="1">
    <citation type="submission" date="2018-05" db="EMBL/GenBank/DDBJ databases">
        <title>Evolution of small genomes with special reference to Mycobacterium leprae.</title>
        <authorList>
            <person name="Mohanty P.S."/>
            <person name="Bansal A.K."/>
            <person name="Gupta U.D."/>
            <person name="Naaz F."/>
            <person name="Dwivedi V.D."/>
            <person name="Singh H."/>
            <person name="Gupta G."/>
            <person name="Sharma S."/>
            <person name="Arora M."/>
        </authorList>
    </citation>
    <scope>NUCLEOTIDE SEQUENCE [LARGE SCALE GENOMIC DNA]</scope>
    <source>
        <strain evidence="1 2">MRHRU-235-G</strain>
    </source>
</reference>
<name>A0AAD2JDR1_MYCLR</name>
<evidence type="ECO:0000313" key="2">
    <source>
        <dbReference type="Proteomes" id="UP000249682"/>
    </source>
</evidence>
<gene>
    <name evidence="1" type="ORF">DIJ64_10625</name>
</gene>
<accession>A0AAD2JDR1</accession>
<protein>
    <submittedName>
        <fullName evidence="1">Uncharacterized protein</fullName>
    </submittedName>
</protein>
<sequence length="110" mass="11557">MSQPVFQVTTTLADDSMTTATAVVGTLVKYRTLPEIILYPALFLGAARTVPGSKYAALNDTGNDELGRVVLQVVQAQTGVTSANLNYLLSCILVGIGYPAISARPVPCGR</sequence>
<evidence type="ECO:0000313" key="1">
    <source>
        <dbReference type="EMBL" id="AWV48347.1"/>
    </source>
</evidence>
<dbReference type="EMBL" id="CP029543">
    <property type="protein sequence ID" value="AWV48347.1"/>
    <property type="molecule type" value="Genomic_DNA"/>
</dbReference>
<organism evidence="1 2">
    <name type="scientific">Mycobacterium leprae</name>
    <dbReference type="NCBI Taxonomy" id="1769"/>
    <lineage>
        <taxon>Bacteria</taxon>
        <taxon>Bacillati</taxon>
        <taxon>Actinomycetota</taxon>
        <taxon>Actinomycetes</taxon>
        <taxon>Mycobacteriales</taxon>
        <taxon>Mycobacteriaceae</taxon>
        <taxon>Mycobacterium</taxon>
    </lineage>
</organism>
<proteinExistence type="predicted"/>
<dbReference type="AlphaFoldDB" id="A0AAD2JDR1"/>